<feature type="chain" id="PRO_5011537672" evidence="1">
    <location>
        <begin position="30"/>
        <end position="361"/>
    </location>
</feature>
<accession>A0A1I0ZYD3</accession>
<dbReference type="Proteomes" id="UP000198619">
    <property type="component" value="Unassembled WGS sequence"/>
</dbReference>
<dbReference type="Gene3D" id="2.60.120.380">
    <property type="match status" value="1"/>
</dbReference>
<dbReference type="AlphaFoldDB" id="A0A1I0ZYD3"/>
<feature type="signal peptide" evidence="1">
    <location>
        <begin position="1"/>
        <end position="29"/>
    </location>
</feature>
<evidence type="ECO:0000256" key="1">
    <source>
        <dbReference type="SAM" id="SignalP"/>
    </source>
</evidence>
<organism evidence="2 3">
    <name type="scientific">Clostridium frigidicarnis</name>
    <dbReference type="NCBI Taxonomy" id="84698"/>
    <lineage>
        <taxon>Bacteria</taxon>
        <taxon>Bacillati</taxon>
        <taxon>Bacillota</taxon>
        <taxon>Clostridia</taxon>
        <taxon>Eubacteriales</taxon>
        <taxon>Clostridiaceae</taxon>
        <taxon>Clostridium</taxon>
    </lineage>
</organism>
<keyword evidence="1" id="KW-0732">Signal</keyword>
<protein>
    <submittedName>
        <fullName evidence="2">Uncharacterized protein</fullName>
    </submittedName>
</protein>
<name>A0A1I0ZYD3_9CLOT</name>
<dbReference type="RefSeq" id="WP_143087330.1">
    <property type="nucleotide sequence ID" value="NZ_FOKI01000027.1"/>
</dbReference>
<proteinExistence type="predicted"/>
<keyword evidence="3" id="KW-1185">Reference proteome</keyword>
<dbReference type="OrthoDB" id="2535957at2"/>
<gene>
    <name evidence="2" type="ORF">SAMN04488528_102739</name>
</gene>
<evidence type="ECO:0000313" key="3">
    <source>
        <dbReference type="Proteomes" id="UP000198619"/>
    </source>
</evidence>
<dbReference type="EMBL" id="FOKI01000027">
    <property type="protein sequence ID" value="SFB30754.1"/>
    <property type="molecule type" value="Genomic_DNA"/>
</dbReference>
<reference evidence="2 3" key="1">
    <citation type="submission" date="2016-10" db="EMBL/GenBank/DDBJ databases">
        <authorList>
            <person name="de Groot N.N."/>
        </authorList>
    </citation>
    <scope>NUCLEOTIDE SEQUENCE [LARGE SCALE GENOMIC DNA]</scope>
    <source>
        <strain evidence="2 3">DSM 12271</strain>
    </source>
</reference>
<evidence type="ECO:0000313" key="2">
    <source>
        <dbReference type="EMBL" id="SFB30754.1"/>
    </source>
</evidence>
<sequence>MKNNRHYFKKALGFLCIALLLGGAISVKATTNEKNVDFNLNSLITKNEDVREVNNLGQINNKTIKIKEELIKNKKLKSQSMVDVPLISLEESLTAEDNTDFYFFNVDSTKTMLMNMVSSNSNYVAQLGIVNWQDGTFNPTDIYVFSGNQIKLANLPTGSYGIRVFSNNNTVGDKYTLRMNALNPGGDNSTILRKSDSLKYLTIQYVNKDIYSNGKYVCNLDKDNSQLNWEREFYFPNSGGYTSRKHSISDMKIKSVSGPVSYKSSYASSANAMLIYLDKGTLFTYFESAFQSGVNTSYHNSFVDTTGKTTPRRIDAEDMTTYGDHILVVDLDTGKSIDFFSVLNFYYASGIEPIPTINFLN</sequence>